<evidence type="ECO:0000313" key="3">
    <source>
        <dbReference type="Proteomes" id="UP000588068"/>
    </source>
</evidence>
<proteinExistence type="predicted"/>
<dbReference type="AlphaFoldDB" id="A0A841HTC9"/>
<accession>A0A841HTC9</accession>
<comment type="caution">
    <text evidence="2">The sequence shown here is derived from an EMBL/GenBank/DDBJ whole genome shotgun (WGS) entry which is preliminary data.</text>
</comment>
<organism evidence="2 3">
    <name type="scientific">Povalibacter uvarum</name>
    <dbReference type="NCBI Taxonomy" id="732238"/>
    <lineage>
        <taxon>Bacteria</taxon>
        <taxon>Pseudomonadati</taxon>
        <taxon>Pseudomonadota</taxon>
        <taxon>Gammaproteobacteria</taxon>
        <taxon>Steroidobacterales</taxon>
        <taxon>Steroidobacteraceae</taxon>
        <taxon>Povalibacter</taxon>
    </lineage>
</organism>
<reference evidence="2 3" key="1">
    <citation type="submission" date="2020-08" db="EMBL/GenBank/DDBJ databases">
        <title>Genomic Encyclopedia of Type Strains, Phase IV (KMG-IV): sequencing the most valuable type-strain genomes for metagenomic binning, comparative biology and taxonomic classification.</title>
        <authorList>
            <person name="Goeker M."/>
        </authorList>
    </citation>
    <scope>NUCLEOTIDE SEQUENCE [LARGE SCALE GENOMIC DNA]</scope>
    <source>
        <strain evidence="2 3">DSM 26723</strain>
    </source>
</reference>
<protein>
    <submittedName>
        <fullName evidence="2">Uncharacterized protein</fullName>
    </submittedName>
</protein>
<evidence type="ECO:0000313" key="2">
    <source>
        <dbReference type="EMBL" id="MBB6095105.1"/>
    </source>
</evidence>
<keyword evidence="1" id="KW-0732">Signal</keyword>
<evidence type="ECO:0000256" key="1">
    <source>
        <dbReference type="SAM" id="SignalP"/>
    </source>
</evidence>
<dbReference type="Proteomes" id="UP000588068">
    <property type="component" value="Unassembled WGS sequence"/>
</dbReference>
<keyword evidence="3" id="KW-1185">Reference proteome</keyword>
<sequence length="165" mass="18116">MKAIKASALALMTVFAAVLVTQSTIAGDQSAAPQKTEQKAEQKSEQNSARSACQSYCDSAETKCSSEVRRARQQCSKRAATAGRDPFTGRNNDYTYFCGYFNNAGACGAGNYSGSCRTRFARTYGLCIDAIQENIASMRYDCYQTETTAQRYCRDELRECKAACE</sequence>
<feature type="signal peptide" evidence="1">
    <location>
        <begin position="1"/>
        <end position="26"/>
    </location>
</feature>
<gene>
    <name evidence="2" type="ORF">HNQ60_003995</name>
</gene>
<dbReference type="RefSeq" id="WP_184334513.1">
    <property type="nucleotide sequence ID" value="NZ_JACHHZ010000005.1"/>
</dbReference>
<dbReference type="EMBL" id="JACHHZ010000005">
    <property type="protein sequence ID" value="MBB6095105.1"/>
    <property type="molecule type" value="Genomic_DNA"/>
</dbReference>
<feature type="chain" id="PRO_5032447890" evidence="1">
    <location>
        <begin position="27"/>
        <end position="165"/>
    </location>
</feature>
<name>A0A841HTC9_9GAMM</name>